<dbReference type="SUPFAM" id="SSF52047">
    <property type="entry name" value="RNI-like"/>
    <property type="match status" value="1"/>
</dbReference>
<keyword evidence="2" id="KW-1185">Reference proteome</keyword>
<sequence length="433" mass="51391">MSQVNQINIFFSQLHKNQTNQFLKDLIYFLQKKSILYLIATQYQYQLQKQNLNQTNPYIAIQIQFKKLQSQKYMKCIEAIIKKKSEKVIDNDQTITDQTHNNQNNKLIACNILQKKKNQGYYQLNEEEQIFSINLRKCELSALVDEAINHLNLQKMLKKIQANIDINKVTENQFKSIVKGIQKQKNLFELELFLYQSTQQFNLQEALQQFEALNQHGLYIFTLQISNGSNNLSQQPIPNFQTFFSKLSQLKYLEINLPCKEIDDYYIISISQGVSQLLNLEQIKLDISRNNITYSGITVFMDAFQNLSKIEEFNLNLNWNQQLGYHSAQYIIQSLFQFKKIKVLRLYIAQSGIQYNQWIVLAKQFLFLVYLDEFEIQTGYGLKHIQVIYERIAQIKLLIHMNTLFLKTYFKHIAPNLYPQLVNPIYNHWDLYY</sequence>
<name>I7LT12_TETTS</name>
<dbReference type="GeneID" id="7826358"/>
<dbReference type="InterPro" id="IPR032675">
    <property type="entry name" value="LRR_dom_sf"/>
</dbReference>
<proteinExistence type="predicted"/>
<reference evidence="2" key="1">
    <citation type="journal article" date="2006" name="PLoS Biol.">
        <title>Macronuclear genome sequence of the ciliate Tetrahymena thermophila, a model eukaryote.</title>
        <authorList>
            <person name="Eisen J.A."/>
            <person name="Coyne R.S."/>
            <person name="Wu M."/>
            <person name="Wu D."/>
            <person name="Thiagarajan M."/>
            <person name="Wortman J.R."/>
            <person name="Badger J.H."/>
            <person name="Ren Q."/>
            <person name="Amedeo P."/>
            <person name="Jones K.M."/>
            <person name="Tallon L.J."/>
            <person name="Delcher A.L."/>
            <person name="Salzberg S.L."/>
            <person name="Silva J.C."/>
            <person name="Haas B.J."/>
            <person name="Majoros W.H."/>
            <person name="Farzad M."/>
            <person name="Carlton J.M."/>
            <person name="Smith R.K. Jr."/>
            <person name="Garg J."/>
            <person name="Pearlman R.E."/>
            <person name="Karrer K.M."/>
            <person name="Sun L."/>
            <person name="Manning G."/>
            <person name="Elde N.C."/>
            <person name="Turkewitz A.P."/>
            <person name="Asai D.J."/>
            <person name="Wilkes D.E."/>
            <person name="Wang Y."/>
            <person name="Cai H."/>
            <person name="Collins K."/>
            <person name="Stewart B.A."/>
            <person name="Lee S.R."/>
            <person name="Wilamowska K."/>
            <person name="Weinberg Z."/>
            <person name="Ruzzo W.L."/>
            <person name="Wloga D."/>
            <person name="Gaertig J."/>
            <person name="Frankel J."/>
            <person name="Tsao C.-C."/>
            <person name="Gorovsky M.A."/>
            <person name="Keeling P.J."/>
            <person name="Waller R.F."/>
            <person name="Patron N.J."/>
            <person name="Cherry J.M."/>
            <person name="Stover N.A."/>
            <person name="Krieger C.J."/>
            <person name="del Toro C."/>
            <person name="Ryder H.F."/>
            <person name="Williamson S.C."/>
            <person name="Barbeau R.A."/>
            <person name="Hamilton E.P."/>
            <person name="Orias E."/>
        </authorList>
    </citation>
    <scope>NUCLEOTIDE SEQUENCE [LARGE SCALE GENOMIC DNA]</scope>
    <source>
        <strain evidence="2">SB210</strain>
    </source>
</reference>
<gene>
    <name evidence="1" type="ORF">TTHERM_00755810</name>
</gene>
<dbReference type="Proteomes" id="UP000009168">
    <property type="component" value="Unassembled WGS sequence"/>
</dbReference>
<organism evidence="1 2">
    <name type="scientific">Tetrahymena thermophila (strain SB210)</name>
    <dbReference type="NCBI Taxonomy" id="312017"/>
    <lineage>
        <taxon>Eukaryota</taxon>
        <taxon>Sar</taxon>
        <taxon>Alveolata</taxon>
        <taxon>Ciliophora</taxon>
        <taxon>Intramacronucleata</taxon>
        <taxon>Oligohymenophorea</taxon>
        <taxon>Hymenostomatida</taxon>
        <taxon>Tetrahymenina</taxon>
        <taxon>Tetrahymenidae</taxon>
        <taxon>Tetrahymena</taxon>
    </lineage>
</organism>
<dbReference type="KEGG" id="tet:TTHERM_00755810"/>
<dbReference type="RefSeq" id="XP_001031710.2">
    <property type="nucleotide sequence ID" value="XM_001031710.2"/>
</dbReference>
<dbReference type="Gene3D" id="3.80.10.10">
    <property type="entry name" value="Ribonuclease Inhibitor"/>
    <property type="match status" value="1"/>
</dbReference>
<dbReference type="EMBL" id="GG662437">
    <property type="protein sequence ID" value="EAR84047.2"/>
    <property type="molecule type" value="Genomic_DNA"/>
</dbReference>
<accession>I7LT12</accession>
<dbReference type="AlphaFoldDB" id="I7LT12"/>
<dbReference type="InParanoid" id="I7LT12"/>
<evidence type="ECO:0000313" key="2">
    <source>
        <dbReference type="Proteomes" id="UP000009168"/>
    </source>
</evidence>
<evidence type="ECO:0008006" key="3">
    <source>
        <dbReference type="Google" id="ProtNLM"/>
    </source>
</evidence>
<evidence type="ECO:0000313" key="1">
    <source>
        <dbReference type="EMBL" id="EAR84047.2"/>
    </source>
</evidence>
<protein>
    <recommendedName>
        <fullName evidence="3">Kinase domain protein</fullName>
    </recommendedName>
</protein>